<dbReference type="GO" id="GO:0005634">
    <property type="term" value="C:nucleus"/>
    <property type="evidence" value="ECO:0007669"/>
    <property type="project" value="TreeGrafter"/>
</dbReference>
<dbReference type="Pfam" id="PF00010">
    <property type="entry name" value="HLH"/>
    <property type="match status" value="1"/>
</dbReference>
<dbReference type="GO" id="GO:0003700">
    <property type="term" value="F:DNA-binding transcription factor activity"/>
    <property type="evidence" value="ECO:0007669"/>
    <property type="project" value="TreeGrafter"/>
</dbReference>
<dbReference type="SUPFAM" id="SSF47459">
    <property type="entry name" value="HLH, helix-loop-helix DNA-binding domain"/>
    <property type="match status" value="1"/>
</dbReference>
<feature type="compositionally biased region" description="Basic and acidic residues" evidence="2">
    <location>
        <begin position="270"/>
        <end position="314"/>
    </location>
</feature>
<comment type="caution">
    <text evidence="4">The sequence shown here is derived from an EMBL/GenBank/DDBJ whole genome shotgun (WGS) entry which is preliminary data.</text>
</comment>
<protein>
    <recommendedName>
        <fullName evidence="3">BHLH domain-containing protein</fullName>
    </recommendedName>
</protein>
<dbReference type="PANTHER" id="PTHR47787">
    <property type="entry name" value="CENTROMERE-BINDING PROTEIN 1"/>
    <property type="match status" value="1"/>
</dbReference>
<dbReference type="PANTHER" id="PTHR47787:SF1">
    <property type="entry name" value="CENTROMERE-BINDING PROTEIN 1"/>
    <property type="match status" value="1"/>
</dbReference>
<dbReference type="PROSITE" id="PS50888">
    <property type="entry name" value="BHLH"/>
    <property type="match status" value="1"/>
</dbReference>
<dbReference type="GO" id="GO:0046983">
    <property type="term" value="F:protein dimerization activity"/>
    <property type="evidence" value="ECO:0007669"/>
    <property type="project" value="InterPro"/>
</dbReference>
<evidence type="ECO:0000259" key="3">
    <source>
        <dbReference type="PROSITE" id="PS50888"/>
    </source>
</evidence>
<evidence type="ECO:0000256" key="2">
    <source>
        <dbReference type="SAM" id="MobiDB-lite"/>
    </source>
</evidence>
<dbReference type="InterPro" id="IPR011598">
    <property type="entry name" value="bHLH_dom"/>
</dbReference>
<name>A0A1Q2YC38_9ASCO</name>
<dbReference type="Gene3D" id="4.10.280.10">
    <property type="entry name" value="Helix-loop-helix DNA-binding domain"/>
    <property type="match status" value="1"/>
</dbReference>
<proteinExistence type="predicted"/>
<feature type="compositionally biased region" description="Basic and acidic residues" evidence="2">
    <location>
        <begin position="19"/>
        <end position="44"/>
    </location>
</feature>
<reference evidence="4 5" key="1">
    <citation type="submission" date="2016-08" db="EMBL/GenBank/DDBJ databases">
        <title>Whole genome shotgun sequence of Pichia membranifaciens KS47-1.</title>
        <authorList>
            <person name="Konishi M."/>
            <person name="Ishida M."/>
            <person name="Arakawa T."/>
            <person name="Kato Y."/>
            <person name="Horiuchi J."/>
        </authorList>
    </citation>
    <scope>NUCLEOTIDE SEQUENCE [LARGE SCALE GENOMIC DNA]</scope>
    <source>
        <strain evidence="4 5">KS47-1</strain>
    </source>
</reference>
<dbReference type="EMBL" id="BDGI01000018">
    <property type="protein sequence ID" value="GAV27058.1"/>
    <property type="molecule type" value="Genomic_DNA"/>
</dbReference>
<feature type="coiled-coil region" evidence="1">
    <location>
        <begin position="147"/>
        <end position="238"/>
    </location>
</feature>
<evidence type="ECO:0000313" key="5">
    <source>
        <dbReference type="Proteomes" id="UP000186136"/>
    </source>
</evidence>
<gene>
    <name evidence="4" type="ORF">PMKS-000519</name>
</gene>
<dbReference type="InterPro" id="IPR036638">
    <property type="entry name" value="HLH_DNA-bd_sf"/>
</dbReference>
<accession>A0A1Q2YC38</accession>
<feature type="region of interest" description="Disordered" evidence="2">
    <location>
        <begin position="1"/>
        <end position="85"/>
    </location>
</feature>
<sequence>MSTKRASEEVQTSGSTIDSIKKQKVDLAEHDKESEDNIGEKETVSEPPEDAEGNESAKVNDAADSVVEELKNSSSEAGKAEELETAAAKEIAEKAESNDQAIDPVFGEPSSKDEIIADSTLKLAEAPIKVASTDPTMINKIKKLNHKEVERRRRETINNAIRELQELVPTTHTNKAQIIRKASEFIKKLKEKEENLVNKWTLEKIITDQAISELANSNEKLKTELEKAYREIEHRKQVFESFTALVSKQENSEEISNFLSKVSDLFEEDAHIDEHEEEFAKPNRKEAEPRERDDAEYSKEKVSNREEPGTKEQESAITEG</sequence>
<keyword evidence="5" id="KW-1185">Reference proteome</keyword>
<evidence type="ECO:0000313" key="4">
    <source>
        <dbReference type="EMBL" id="GAV27058.1"/>
    </source>
</evidence>
<feature type="region of interest" description="Disordered" evidence="2">
    <location>
        <begin position="270"/>
        <end position="320"/>
    </location>
</feature>
<feature type="domain" description="BHLH" evidence="3">
    <location>
        <begin position="141"/>
        <end position="189"/>
    </location>
</feature>
<dbReference type="AlphaFoldDB" id="A0A1Q2YC38"/>
<dbReference type="OrthoDB" id="71302at2759"/>
<keyword evidence="1" id="KW-0175">Coiled coil</keyword>
<dbReference type="SMART" id="SM00353">
    <property type="entry name" value="HLH"/>
    <property type="match status" value="1"/>
</dbReference>
<dbReference type="Proteomes" id="UP000186136">
    <property type="component" value="Unassembled WGS sequence"/>
</dbReference>
<feature type="compositionally biased region" description="Polar residues" evidence="2">
    <location>
        <begin position="9"/>
        <end position="18"/>
    </location>
</feature>
<evidence type="ECO:0000256" key="1">
    <source>
        <dbReference type="SAM" id="Coils"/>
    </source>
</evidence>
<organism evidence="4 5">
    <name type="scientific">Pichia membranifaciens</name>
    <dbReference type="NCBI Taxonomy" id="4926"/>
    <lineage>
        <taxon>Eukaryota</taxon>
        <taxon>Fungi</taxon>
        <taxon>Dikarya</taxon>
        <taxon>Ascomycota</taxon>
        <taxon>Saccharomycotina</taxon>
        <taxon>Pichiomycetes</taxon>
        <taxon>Pichiales</taxon>
        <taxon>Pichiaceae</taxon>
        <taxon>Pichia</taxon>
    </lineage>
</organism>